<dbReference type="EMBL" id="MLQL01000005">
    <property type="protein sequence ID" value="OQE27922.1"/>
    <property type="molecule type" value="Genomic_DNA"/>
</dbReference>
<evidence type="ECO:0000256" key="1">
    <source>
        <dbReference type="SAM" id="MobiDB-lite"/>
    </source>
</evidence>
<gene>
    <name evidence="2" type="ORF">PENFLA_c005G00755</name>
</gene>
<evidence type="ECO:0000313" key="2">
    <source>
        <dbReference type="EMBL" id="OQE27922.1"/>
    </source>
</evidence>
<accession>A0A1V6TNF9</accession>
<organism evidence="2 3">
    <name type="scientific">Penicillium flavigenum</name>
    <dbReference type="NCBI Taxonomy" id="254877"/>
    <lineage>
        <taxon>Eukaryota</taxon>
        <taxon>Fungi</taxon>
        <taxon>Dikarya</taxon>
        <taxon>Ascomycota</taxon>
        <taxon>Pezizomycotina</taxon>
        <taxon>Eurotiomycetes</taxon>
        <taxon>Eurotiomycetidae</taxon>
        <taxon>Eurotiales</taxon>
        <taxon>Aspergillaceae</taxon>
        <taxon>Penicillium</taxon>
    </lineage>
</organism>
<dbReference type="AlphaFoldDB" id="A0A1V6TNF9"/>
<name>A0A1V6TNF9_9EURO</name>
<feature type="region of interest" description="Disordered" evidence="1">
    <location>
        <begin position="146"/>
        <end position="203"/>
    </location>
</feature>
<dbReference type="Proteomes" id="UP000191342">
    <property type="component" value="Unassembled WGS sequence"/>
</dbReference>
<dbReference type="OrthoDB" id="3862662at2759"/>
<reference evidence="3" key="1">
    <citation type="journal article" date="2017" name="Nat. Microbiol.">
        <title>Global analysis of biosynthetic gene clusters reveals vast potential of secondary metabolite production in Penicillium species.</title>
        <authorList>
            <person name="Nielsen J.C."/>
            <person name="Grijseels S."/>
            <person name="Prigent S."/>
            <person name="Ji B."/>
            <person name="Dainat J."/>
            <person name="Nielsen K.F."/>
            <person name="Frisvad J.C."/>
            <person name="Workman M."/>
            <person name="Nielsen J."/>
        </authorList>
    </citation>
    <scope>NUCLEOTIDE SEQUENCE [LARGE SCALE GENOMIC DNA]</scope>
    <source>
        <strain evidence="3">IBT 14082</strain>
    </source>
</reference>
<keyword evidence="3" id="KW-1185">Reference proteome</keyword>
<feature type="compositionally biased region" description="Polar residues" evidence="1">
    <location>
        <begin position="168"/>
        <end position="195"/>
    </location>
</feature>
<proteinExistence type="predicted"/>
<evidence type="ECO:0000313" key="3">
    <source>
        <dbReference type="Proteomes" id="UP000191342"/>
    </source>
</evidence>
<protein>
    <submittedName>
        <fullName evidence="2">Uncharacterized protein</fullName>
    </submittedName>
</protein>
<sequence>MAPLRSKRKAPSATMPGKRTSIRFPVSYADSANANVIADFRSVPNAQGKHRNASTPRVVKGKGLPLGYLNQLEQRLAETESALYGALMTIRSMGQATAAQATAKTETSLKHKAARMEEWSQLPLREWPDMERWLTVTSDRFTIEQPSDVVSDTPGRGYTIPRTPPHGRSQTLADPHSGQLSYAWQPRDNTVSSGRSYDAHQPHPGVIASPVYFGHQIAVEAEPGPSPCSSRDGITNVEDADADADADARAGVETGLSKAEELSHNNPSLYF</sequence>
<comment type="caution">
    <text evidence="2">The sequence shown here is derived from an EMBL/GenBank/DDBJ whole genome shotgun (WGS) entry which is preliminary data.</text>
</comment>